<dbReference type="Pfam" id="PF06094">
    <property type="entry name" value="GGACT"/>
    <property type="match status" value="1"/>
</dbReference>
<dbReference type="AlphaFoldDB" id="A0A2V3IP10"/>
<comment type="caution">
    <text evidence="2">The sequence shown here is derived from an EMBL/GenBank/DDBJ whole genome shotgun (WGS) entry which is preliminary data.</text>
</comment>
<reference evidence="2 3" key="1">
    <citation type="journal article" date="2018" name="Mol. Biol. Evol.">
        <title>Analysis of the draft genome of the red seaweed Gracilariopsis chorda provides insights into genome size evolution in Rhodophyta.</title>
        <authorList>
            <person name="Lee J."/>
            <person name="Yang E.C."/>
            <person name="Graf L."/>
            <person name="Yang J.H."/>
            <person name="Qiu H."/>
            <person name="Zel Zion U."/>
            <person name="Chan C.X."/>
            <person name="Stephens T.G."/>
            <person name="Weber A.P.M."/>
            <person name="Boo G.H."/>
            <person name="Boo S.M."/>
            <person name="Kim K.M."/>
            <person name="Shin Y."/>
            <person name="Jung M."/>
            <person name="Lee S.J."/>
            <person name="Yim H.S."/>
            <person name="Lee J.H."/>
            <person name="Bhattacharya D."/>
            <person name="Yoon H.S."/>
        </authorList>
    </citation>
    <scope>NUCLEOTIDE SEQUENCE [LARGE SCALE GENOMIC DNA]</scope>
    <source>
        <strain evidence="2 3">SKKU-2015</strain>
        <tissue evidence="2">Whole body</tissue>
    </source>
</reference>
<evidence type="ECO:0000259" key="1">
    <source>
        <dbReference type="Pfam" id="PF06094"/>
    </source>
</evidence>
<dbReference type="CDD" id="cd06661">
    <property type="entry name" value="GGCT_like"/>
    <property type="match status" value="1"/>
</dbReference>
<name>A0A2V3IP10_9FLOR</name>
<dbReference type="Proteomes" id="UP000247409">
    <property type="component" value="Unassembled WGS sequence"/>
</dbReference>
<evidence type="ECO:0000313" key="3">
    <source>
        <dbReference type="Proteomes" id="UP000247409"/>
    </source>
</evidence>
<feature type="domain" description="Gamma-glutamylcyclotransferase AIG2-like" evidence="1">
    <location>
        <begin position="6"/>
        <end position="135"/>
    </location>
</feature>
<accession>A0A2V3IP10</accession>
<organism evidence="2 3">
    <name type="scientific">Gracilariopsis chorda</name>
    <dbReference type="NCBI Taxonomy" id="448386"/>
    <lineage>
        <taxon>Eukaryota</taxon>
        <taxon>Rhodophyta</taxon>
        <taxon>Florideophyceae</taxon>
        <taxon>Rhodymeniophycidae</taxon>
        <taxon>Gracilariales</taxon>
        <taxon>Gracilariaceae</taxon>
        <taxon>Gracilariopsis</taxon>
    </lineage>
</organism>
<sequence length="147" mass="16968">MQQPHIFVYGTLRHEYVRLPKSQRRLTPPNALHSTGTFVAKAKLFNYRLLDLGEYPAILPSDGSFVIGDVFSVPDENILEVLDEYEGIGGLYDRPYEYRRQLVRVQLGDASMSVWTYVYNWQPARFEWIDGGDYVAHYMAKLATSND</sequence>
<evidence type="ECO:0000313" key="2">
    <source>
        <dbReference type="EMBL" id="PXF43818.1"/>
    </source>
</evidence>
<gene>
    <name evidence="2" type="ORF">BWQ96_06439</name>
</gene>
<dbReference type="Gene3D" id="3.10.490.10">
    <property type="entry name" value="Gamma-glutamyl cyclotransferase-like"/>
    <property type="match status" value="1"/>
</dbReference>
<keyword evidence="2" id="KW-0808">Transferase</keyword>
<dbReference type="SUPFAM" id="SSF110857">
    <property type="entry name" value="Gamma-glutamyl cyclotransferase-like"/>
    <property type="match status" value="1"/>
</dbReference>
<proteinExistence type="predicted"/>
<dbReference type="InterPro" id="IPR009288">
    <property type="entry name" value="AIG2-like_dom"/>
</dbReference>
<dbReference type="OrthoDB" id="1044435at2759"/>
<dbReference type="InterPro" id="IPR036568">
    <property type="entry name" value="GGCT-like_sf"/>
</dbReference>
<dbReference type="EMBL" id="NBIV01000110">
    <property type="protein sequence ID" value="PXF43818.1"/>
    <property type="molecule type" value="Genomic_DNA"/>
</dbReference>
<dbReference type="InterPro" id="IPR013024">
    <property type="entry name" value="GGCT-like"/>
</dbReference>
<protein>
    <submittedName>
        <fullName evidence="2">Putative gamma-glutamylcyclotransferase</fullName>
    </submittedName>
</protein>
<keyword evidence="3" id="KW-1185">Reference proteome</keyword>
<dbReference type="GO" id="GO:0016740">
    <property type="term" value="F:transferase activity"/>
    <property type="evidence" value="ECO:0007669"/>
    <property type="project" value="UniProtKB-KW"/>
</dbReference>